<feature type="domain" description="D-isomer specific 2-hydroxyacid dehydrogenase NAD-binding" evidence="3">
    <location>
        <begin position="104"/>
        <end position="275"/>
    </location>
</feature>
<dbReference type="PANTHER" id="PTHR43333:SF1">
    <property type="entry name" value="D-ISOMER SPECIFIC 2-HYDROXYACID DEHYDROGENASE NAD-BINDING DOMAIN-CONTAINING PROTEIN"/>
    <property type="match status" value="1"/>
</dbReference>
<evidence type="ECO:0000259" key="3">
    <source>
        <dbReference type="Pfam" id="PF02826"/>
    </source>
</evidence>
<name>A0A975TZF9_9PROT</name>
<dbReference type="Proteomes" id="UP000694001">
    <property type="component" value="Chromosome"/>
</dbReference>
<evidence type="ECO:0000313" key="4">
    <source>
        <dbReference type="EMBL" id="QXM23405.1"/>
    </source>
</evidence>
<evidence type="ECO:0000256" key="2">
    <source>
        <dbReference type="ARBA" id="ARBA00023027"/>
    </source>
</evidence>
<keyword evidence="2" id="KW-0520">NAD</keyword>
<evidence type="ECO:0000256" key="1">
    <source>
        <dbReference type="ARBA" id="ARBA00023002"/>
    </source>
</evidence>
<dbReference type="Pfam" id="PF02826">
    <property type="entry name" value="2-Hacid_dh_C"/>
    <property type="match status" value="1"/>
</dbReference>
<organism evidence="4 5">
    <name type="scientific">Elioraea tepida</name>
    <dbReference type="NCBI Taxonomy" id="2843330"/>
    <lineage>
        <taxon>Bacteria</taxon>
        <taxon>Pseudomonadati</taxon>
        <taxon>Pseudomonadota</taxon>
        <taxon>Alphaproteobacteria</taxon>
        <taxon>Acetobacterales</taxon>
        <taxon>Elioraeaceae</taxon>
        <taxon>Elioraea</taxon>
    </lineage>
</organism>
<protein>
    <submittedName>
        <fullName evidence="4">Glyoxylate/hydroxypyruvate reductase A</fullName>
    </submittedName>
</protein>
<keyword evidence="5" id="KW-1185">Reference proteome</keyword>
<dbReference type="GO" id="GO:0051287">
    <property type="term" value="F:NAD binding"/>
    <property type="evidence" value="ECO:0007669"/>
    <property type="project" value="InterPro"/>
</dbReference>
<dbReference type="CDD" id="cd12164">
    <property type="entry name" value="GDH_like_2"/>
    <property type="match status" value="1"/>
</dbReference>
<evidence type="ECO:0000313" key="5">
    <source>
        <dbReference type="Proteomes" id="UP000694001"/>
    </source>
</evidence>
<dbReference type="PANTHER" id="PTHR43333">
    <property type="entry name" value="2-HACID_DH_C DOMAIN-CONTAINING PROTEIN"/>
    <property type="match status" value="1"/>
</dbReference>
<accession>A0A975TZF9</accession>
<dbReference type="KEGG" id="elio:KO353_08590"/>
<keyword evidence="1" id="KW-0560">Oxidoreductase</keyword>
<dbReference type="EMBL" id="CP076448">
    <property type="protein sequence ID" value="QXM23405.1"/>
    <property type="molecule type" value="Genomic_DNA"/>
</dbReference>
<dbReference type="PROSITE" id="PS00671">
    <property type="entry name" value="D_2_HYDROXYACID_DH_3"/>
    <property type="match status" value="1"/>
</dbReference>
<dbReference type="GO" id="GO:0016616">
    <property type="term" value="F:oxidoreductase activity, acting on the CH-OH group of donors, NAD or NADP as acceptor"/>
    <property type="evidence" value="ECO:0007669"/>
    <property type="project" value="UniProtKB-ARBA"/>
</dbReference>
<gene>
    <name evidence="4" type="ORF">KO353_08590</name>
</gene>
<dbReference type="AlphaFoldDB" id="A0A975TZF9"/>
<dbReference type="InterPro" id="IPR006140">
    <property type="entry name" value="D-isomer_DH_NAD-bd"/>
</dbReference>
<dbReference type="RefSeq" id="WP_218284265.1">
    <property type="nucleotide sequence ID" value="NZ_CP076448.1"/>
</dbReference>
<sequence length="310" mass="33674">MSALLLSTKPATMEVWRRELLALDPSLDIRLFPDTGPVEDIIAAVTWNHPPEDLYRYPNLRLLISMGAGVDHLFRPPGPPPGVAVVRLVDRLLTTAMSEYVLLAVLRHHRQDAGYRALQAARVWEELPAPDTEVTRIGIMGLGTLGGDAARKLRALGFRVAGWSRTPKALDGIETFSGPEALFPFLARTDILVCLLPLTPATEGIINARTLAALPRGAYLINAARGGHVVEEDLLAALDAGQISGAALDVFRTEPLPPDHPFWTHPKVIVTPHVASITIPRSVAPQVVENLARLREGRPLLNVVDVSVGY</sequence>
<proteinExistence type="predicted"/>
<dbReference type="InterPro" id="IPR029753">
    <property type="entry name" value="D-isomer_DH_CS"/>
</dbReference>
<reference evidence="4" key="1">
    <citation type="submission" date="2021-06" db="EMBL/GenBank/DDBJ databases">
        <title>Elioraea tepida, sp. nov., a moderately thermophilic aerobic anoxygenic phototrophic bacterium isolated from an alkaline siliceous hot spring mat community in Yellowstone National Park, WY, USA.</title>
        <authorList>
            <person name="Saini M.K."/>
            <person name="Yoshida S."/>
            <person name="Sebastian A."/>
            <person name="Hirose S."/>
            <person name="Hara E."/>
            <person name="Tamaki H."/>
            <person name="Soulier N.T."/>
            <person name="Albert I."/>
            <person name="Hanada S."/>
            <person name="Bryant D.A."/>
            <person name="Tank M."/>
        </authorList>
    </citation>
    <scope>NUCLEOTIDE SEQUENCE</scope>
    <source>
        <strain evidence="4">MS-P2</strain>
    </source>
</reference>